<dbReference type="InterPro" id="IPR019251">
    <property type="entry name" value="DUF2231_TM"/>
</dbReference>
<evidence type="ECO:0000313" key="3">
    <source>
        <dbReference type="EMBL" id="VAX14969.1"/>
    </source>
</evidence>
<reference evidence="3" key="1">
    <citation type="submission" date="2018-06" db="EMBL/GenBank/DDBJ databases">
        <authorList>
            <person name="Zhirakovskaya E."/>
        </authorList>
    </citation>
    <scope>NUCLEOTIDE SEQUENCE</scope>
</reference>
<keyword evidence="1" id="KW-1133">Transmembrane helix</keyword>
<protein>
    <recommendedName>
        <fullName evidence="2">DUF2231 domain-containing protein</fullName>
    </recommendedName>
</protein>
<dbReference type="EMBL" id="UOGD01000003">
    <property type="protein sequence ID" value="VAX14969.1"/>
    <property type="molecule type" value="Genomic_DNA"/>
</dbReference>
<gene>
    <name evidence="3" type="ORF">MNBD_IGNAVI01-1902</name>
</gene>
<sequence>MELLAQYHPLLVHFPIALFVLYFVFESSGIIFNKEYLLKSAVIILVLGVAGALEAVLTGNQAAQLLEAKGLLAQEINKIVEAHEEWATITLWFYVIVLALRVFLTVNKKFVGNLRYIFVVLSLVGILFIYKTGEYGGKLVYEHGAGTKFLIEKDK</sequence>
<keyword evidence="1" id="KW-0812">Transmembrane</keyword>
<name>A0A3B1B9R1_9ZZZZ</name>
<evidence type="ECO:0000259" key="2">
    <source>
        <dbReference type="Pfam" id="PF09990"/>
    </source>
</evidence>
<feature type="transmembrane region" description="Helical" evidence="1">
    <location>
        <begin position="116"/>
        <end position="133"/>
    </location>
</feature>
<feature type="transmembrane region" description="Helical" evidence="1">
    <location>
        <begin position="86"/>
        <end position="104"/>
    </location>
</feature>
<dbReference type="AlphaFoldDB" id="A0A3B1B9R1"/>
<feature type="transmembrane region" description="Helical" evidence="1">
    <location>
        <begin position="6"/>
        <end position="25"/>
    </location>
</feature>
<feature type="domain" description="DUF2231" evidence="2">
    <location>
        <begin position="8"/>
        <end position="148"/>
    </location>
</feature>
<evidence type="ECO:0000256" key="1">
    <source>
        <dbReference type="SAM" id="Phobius"/>
    </source>
</evidence>
<feature type="transmembrane region" description="Helical" evidence="1">
    <location>
        <begin position="37"/>
        <end position="57"/>
    </location>
</feature>
<dbReference type="Pfam" id="PF09990">
    <property type="entry name" value="DUF2231"/>
    <property type="match status" value="1"/>
</dbReference>
<proteinExistence type="predicted"/>
<organism evidence="3">
    <name type="scientific">hydrothermal vent metagenome</name>
    <dbReference type="NCBI Taxonomy" id="652676"/>
    <lineage>
        <taxon>unclassified sequences</taxon>
        <taxon>metagenomes</taxon>
        <taxon>ecological metagenomes</taxon>
    </lineage>
</organism>
<accession>A0A3B1B9R1</accession>
<keyword evidence="1" id="KW-0472">Membrane</keyword>